<dbReference type="SUPFAM" id="SSF57701">
    <property type="entry name" value="Zn2/Cys6 DNA-binding domain"/>
    <property type="match status" value="1"/>
</dbReference>
<dbReference type="PANTHER" id="PTHR37534:SF43">
    <property type="entry name" value="FINGER DOMAIN PROTEIN, PUTATIVE (AFU_ORTHOLOGUE AFUA_1G01850)-RELATED"/>
    <property type="match status" value="1"/>
</dbReference>
<keyword evidence="5" id="KW-1185">Reference proteome</keyword>
<dbReference type="Pfam" id="PF11951">
    <property type="entry name" value="Fungal_trans_2"/>
    <property type="match status" value="1"/>
</dbReference>
<evidence type="ECO:0000256" key="2">
    <source>
        <dbReference type="ARBA" id="ARBA00023242"/>
    </source>
</evidence>
<dbReference type="InterPro" id="IPR021858">
    <property type="entry name" value="Fun_TF"/>
</dbReference>
<proteinExistence type="predicted"/>
<dbReference type="GO" id="GO:0000981">
    <property type="term" value="F:DNA-binding transcription factor activity, RNA polymerase II-specific"/>
    <property type="evidence" value="ECO:0007669"/>
    <property type="project" value="InterPro"/>
</dbReference>
<dbReference type="EMBL" id="UFAJ01000280">
    <property type="protein sequence ID" value="SSD60141.1"/>
    <property type="molecule type" value="Genomic_DNA"/>
</dbReference>
<comment type="subcellular location">
    <subcellularLocation>
        <location evidence="1">Nucleus</location>
    </subcellularLocation>
</comment>
<dbReference type="PROSITE" id="PS50048">
    <property type="entry name" value="ZN2_CY6_FUNGAL_2"/>
    <property type="match status" value="1"/>
</dbReference>
<dbReference type="InterPro" id="IPR001138">
    <property type="entry name" value="Zn2Cys6_DnaBD"/>
</dbReference>
<keyword evidence="2" id="KW-0539">Nucleus</keyword>
<dbReference type="AlphaFoldDB" id="A0A376B684"/>
<dbReference type="PANTHER" id="PTHR37534">
    <property type="entry name" value="TRANSCRIPTIONAL ACTIVATOR PROTEIN UGA3"/>
    <property type="match status" value="1"/>
</dbReference>
<dbReference type="SMART" id="SM00066">
    <property type="entry name" value="GAL4"/>
    <property type="match status" value="1"/>
</dbReference>
<reference evidence="5" key="1">
    <citation type="submission" date="2018-06" db="EMBL/GenBank/DDBJ databases">
        <authorList>
            <person name="Guldener U."/>
        </authorList>
    </citation>
    <scope>NUCLEOTIDE SEQUENCE [LARGE SCALE GENOMIC DNA]</scope>
    <source>
        <strain evidence="5">UTAD17</strain>
    </source>
</reference>
<evidence type="ECO:0000313" key="4">
    <source>
        <dbReference type="EMBL" id="SSD60141.1"/>
    </source>
</evidence>
<dbReference type="Pfam" id="PF00172">
    <property type="entry name" value="Zn_clus"/>
    <property type="match status" value="1"/>
</dbReference>
<name>A0A376B684_9ASCO</name>
<sequence length="674" mass="77281">MNLKSRNGCKHCKKLRIKCDENKPICSNCIKRNIKHCDYSKVFVWGGRPFKNRELKTDLPNTKIVNGVIALATENNHTMLKTNINQDERNIIKKDKIRKKKKNSSIFSKYKIVQVDEKSLTFDTEGGECGEKDDYVILSERKVQPETIKAQKIQACNISTINDLTTTFNLSTPKQFVIEEILKSPKFEECSLEREDNNNNTEIEGKANIKDILLSNSPPPLEEEATVLLTIPQIPSRNTEYDLFEFFLTESCRMFVPTPTAIYSNNPFYTIFPKLASSSESLMKLVIAFSSNQRAMQSSFMNNNMSDADLVDNSFQQMLSNNLINEAISTLVLKLNDKDKCLTNETLANILMFGVFSIYFGDNKWRIHISGGKQLIHNRFTIGGNTSTRNTAIVISPEAKVHHKFTAETQFLLNWFNYMDIVSGLTSCHNKEGSSVVFNDAFSMYSTILDYKYETEDLYELRLQLRDIEYFSGVDVQVLSYLSEIVKYTIFKENKTLIDYFKVLTLKKSVLEYLKDSESARDTIFELYYKDQEVYNFTIKAKCTAYRTLRAINLIFALTGVLQLERRVLEKKNNNTEVKTLIQRIVNIMSNHVPVGSPASQCIVFALFCVGCELIDLDLIGYRVIILDHLISLIETGVETASQAKKIIERCWANPGKPWWIIMKEESRDLSFGL</sequence>
<dbReference type="GO" id="GO:0000976">
    <property type="term" value="F:transcription cis-regulatory region binding"/>
    <property type="evidence" value="ECO:0007669"/>
    <property type="project" value="TreeGrafter"/>
</dbReference>
<dbReference type="CDD" id="cd00067">
    <property type="entry name" value="GAL4"/>
    <property type="match status" value="1"/>
</dbReference>
<protein>
    <recommendedName>
        <fullName evidence="3">Zn(2)-C6 fungal-type domain-containing protein</fullName>
    </recommendedName>
</protein>
<dbReference type="GO" id="GO:0045944">
    <property type="term" value="P:positive regulation of transcription by RNA polymerase II"/>
    <property type="evidence" value="ECO:0007669"/>
    <property type="project" value="TreeGrafter"/>
</dbReference>
<evidence type="ECO:0000256" key="1">
    <source>
        <dbReference type="ARBA" id="ARBA00004123"/>
    </source>
</evidence>
<dbReference type="Gene3D" id="4.10.240.10">
    <property type="entry name" value="Zn(2)-C6 fungal-type DNA-binding domain"/>
    <property type="match status" value="1"/>
</dbReference>
<dbReference type="InterPro" id="IPR036864">
    <property type="entry name" value="Zn2-C6_fun-type_DNA-bd_sf"/>
</dbReference>
<evidence type="ECO:0000313" key="5">
    <source>
        <dbReference type="Proteomes" id="UP000262825"/>
    </source>
</evidence>
<accession>A0A376B684</accession>
<gene>
    <name evidence="4" type="ORF">SCODWIG_01902</name>
</gene>
<evidence type="ECO:0000259" key="3">
    <source>
        <dbReference type="PROSITE" id="PS50048"/>
    </source>
</evidence>
<dbReference type="Proteomes" id="UP000262825">
    <property type="component" value="Unassembled WGS sequence"/>
</dbReference>
<feature type="domain" description="Zn(2)-C6 fungal-type" evidence="3">
    <location>
        <begin position="8"/>
        <end position="39"/>
    </location>
</feature>
<dbReference type="GO" id="GO:0008270">
    <property type="term" value="F:zinc ion binding"/>
    <property type="evidence" value="ECO:0007669"/>
    <property type="project" value="InterPro"/>
</dbReference>
<dbReference type="GO" id="GO:0005634">
    <property type="term" value="C:nucleus"/>
    <property type="evidence" value="ECO:0007669"/>
    <property type="project" value="UniProtKB-SubCell"/>
</dbReference>
<dbReference type="PROSITE" id="PS00463">
    <property type="entry name" value="ZN2_CY6_FUNGAL_1"/>
    <property type="match status" value="1"/>
</dbReference>
<dbReference type="VEuPathDB" id="FungiDB:SCODWIG_01902"/>
<organism evidence="4 5">
    <name type="scientific">Saccharomycodes ludwigii</name>
    <dbReference type="NCBI Taxonomy" id="36035"/>
    <lineage>
        <taxon>Eukaryota</taxon>
        <taxon>Fungi</taxon>
        <taxon>Dikarya</taxon>
        <taxon>Ascomycota</taxon>
        <taxon>Saccharomycotina</taxon>
        <taxon>Saccharomycetes</taxon>
        <taxon>Saccharomycodales</taxon>
        <taxon>Saccharomycodaceae</taxon>
        <taxon>Saccharomycodes</taxon>
    </lineage>
</organism>